<accession>A0A6A9QL89</accession>
<evidence type="ECO:0000256" key="1">
    <source>
        <dbReference type="ARBA" id="ARBA00022714"/>
    </source>
</evidence>
<dbReference type="InterPro" id="IPR014067">
    <property type="entry name" value="AioB/IdrB_ssu"/>
</dbReference>
<dbReference type="EC" id="1.20.9.1" evidence="7"/>
<keyword evidence="7" id="KW-0560">Oxidoreductase</keyword>
<keyword evidence="8" id="KW-1185">Reference proteome</keyword>
<dbReference type="Pfam" id="PF00355">
    <property type="entry name" value="Rieske"/>
    <property type="match status" value="1"/>
</dbReference>
<dbReference type="PROSITE" id="PS51296">
    <property type="entry name" value="RIESKE"/>
    <property type="match status" value="1"/>
</dbReference>
<keyword evidence="2" id="KW-0479">Metal-binding</keyword>
<keyword evidence="4" id="KW-0411">Iron-sulfur</keyword>
<gene>
    <name evidence="7" type="ORF">GC250_05570</name>
</gene>
<evidence type="ECO:0000256" key="3">
    <source>
        <dbReference type="ARBA" id="ARBA00023004"/>
    </source>
</evidence>
<name>A0A6A9QL89_SULME</name>
<evidence type="ECO:0000313" key="7">
    <source>
        <dbReference type="EMBL" id="MUN28919.1"/>
    </source>
</evidence>
<evidence type="ECO:0000259" key="6">
    <source>
        <dbReference type="PROSITE" id="PS51296"/>
    </source>
</evidence>
<organism evidence="7 8">
    <name type="scientific">Sulfuracidifex metallicus DSM 6482 = JCM 9184</name>
    <dbReference type="NCBI Taxonomy" id="523847"/>
    <lineage>
        <taxon>Archaea</taxon>
        <taxon>Thermoproteota</taxon>
        <taxon>Thermoprotei</taxon>
        <taxon>Sulfolobales</taxon>
        <taxon>Sulfolobaceae</taxon>
        <taxon>Sulfuracidifex</taxon>
    </lineage>
</organism>
<dbReference type="RefSeq" id="WP_054838531.1">
    <property type="nucleotide sequence ID" value="NZ_BBBY01000011.1"/>
</dbReference>
<keyword evidence="3" id="KW-0408">Iron</keyword>
<feature type="domain" description="Rieske" evidence="6">
    <location>
        <begin position="74"/>
        <end position="179"/>
    </location>
</feature>
<dbReference type="Proteomes" id="UP000470772">
    <property type="component" value="Unassembled WGS sequence"/>
</dbReference>
<dbReference type="InterPro" id="IPR017941">
    <property type="entry name" value="Rieske_2Fe-2S"/>
</dbReference>
<keyword evidence="1" id="KW-0001">2Fe-2S</keyword>
<keyword evidence="5" id="KW-0472">Membrane</keyword>
<dbReference type="Gene3D" id="2.102.10.10">
    <property type="entry name" value="Rieske [2Fe-2S] iron-sulphur domain"/>
    <property type="match status" value="1"/>
</dbReference>
<dbReference type="NCBIfam" id="TIGR02694">
    <property type="entry name" value="arsenite_ox_S"/>
    <property type="match status" value="1"/>
</dbReference>
<dbReference type="SUPFAM" id="SSF50022">
    <property type="entry name" value="ISP domain"/>
    <property type="match status" value="1"/>
</dbReference>
<dbReference type="AlphaFoldDB" id="A0A6A9QL89"/>
<dbReference type="InterPro" id="IPR036922">
    <property type="entry name" value="Rieske_2Fe-2S_sf"/>
</dbReference>
<dbReference type="EMBL" id="WGGD01000005">
    <property type="protein sequence ID" value="MUN28919.1"/>
    <property type="molecule type" value="Genomic_DNA"/>
</dbReference>
<evidence type="ECO:0000256" key="5">
    <source>
        <dbReference type="SAM" id="Phobius"/>
    </source>
</evidence>
<evidence type="ECO:0000256" key="2">
    <source>
        <dbReference type="ARBA" id="ARBA00022723"/>
    </source>
</evidence>
<keyword evidence="5" id="KW-0812">Transmembrane</keyword>
<dbReference type="OrthoDB" id="5623at2157"/>
<reference evidence="7 8" key="1">
    <citation type="submission" date="2019-10" db="EMBL/GenBank/DDBJ databases">
        <title>Sequencing and Assembly of Multiple Reported Metal-Biooxidizing Members of the Extremely Thermoacidophilic Archaeal Family Sulfolobaceae.</title>
        <authorList>
            <person name="Counts J.A."/>
            <person name="Kelly R.M."/>
        </authorList>
    </citation>
    <scope>NUCLEOTIDE SEQUENCE [LARGE SCALE GENOMIC DNA]</scope>
    <source>
        <strain evidence="7 8">DSM 6482</strain>
    </source>
</reference>
<comment type="caution">
    <text evidence="7">The sequence shown here is derived from an EMBL/GenBank/DDBJ whole genome shotgun (WGS) entry which is preliminary data.</text>
</comment>
<evidence type="ECO:0000313" key="8">
    <source>
        <dbReference type="Proteomes" id="UP000470772"/>
    </source>
</evidence>
<protein>
    <submittedName>
        <fullName evidence="7">Arsenate reductase (Azurin) small subunit</fullName>
        <ecNumber evidence="7">1.20.9.1</ecNumber>
    </submittedName>
</protein>
<proteinExistence type="predicted"/>
<keyword evidence="5" id="KW-1133">Transmembrane helix</keyword>
<dbReference type="GO" id="GO:0046872">
    <property type="term" value="F:metal ion binding"/>
    <property type="evidence" value="ECO:0007669"/>
    <property type="project" value="UniProtKB-KW"/>
</dbReference>
<feature type="transmembrane region" description="Helical" evidence="5">
    <location>
        <begin position="16"/>
        <end position="39"/>
    </location>
</feature>
<dbReference type="GO" id="GO:0051537">
    <property type="term" value="F:2 iron, 2 sulfur cluster binding"/>
    <property type="evidence" value="ECO:0007669"/>
    <property type="project" value="UniProtKB-KW"/>
</dbReference>
<dbReference type="GO" id="GO:0050611">
    <property type="term" value="F:arsenate reductase (azurin) activity"/>
    <property type="evidence" value="ECO:0007669"/>
    <property type="project" value="UniProtKB-EC"/>
</dbReference>
<sequence>MSKGNDKDKVDPNRRAVVVGGAAAVAGIAAGILIGGNAFPKLETQSITKTVVKPEVQKVTVTQPVTSVQAYQKQKVANYSQLQVGNPMPVTYMGYSAYIVRTGTPSIGGVGPNGDVVGYSAVCVHMGGPVQYDPNTHCGVCPYHYSQYDVTRDGMPVIGHPNQYLPMLVLEYDSSTGDIYALGFNRLFYGVYNNIAQASTSSSS</sequence>
<evidence type="ECO:0000256" key="4">
    <source>
        <dbReference type="ARBA" id="ARBA00023014"/>
    </source>
</evidence>